<evidence type="ECO:0000313" key="1">
    <source>
        <dbReference type="EMBL" id="TRW15075.1"/>
    </source>
</evidence>
<dbReference type="EMBL" id="VJWA01000002">
    <property type="protein sequence ID" value="TRW15075.1"/>
    <property type="molecule type" value="Genomic_DNA"/>
</dbReference>
<reference evidence="1 2" key="1">
    <citation type="submission" date="2019-07" db="EMBL/GenBank/DDBJ databases">
        <title>Novel species isolated from glacier.</title>
        <authorList>
            <person name="Liu Q."/>
            <person name="Xin Y.-H."/>
        </authorList>
    </citation>
    <scope>NUCLEOTIDE SEQUENCE [LARGE SCALE GENOMIC DNA]</scope>
    <source>
        <strain evidence="1 2">LB1R16</strain>
    </source>
</reference>
<dbReference type="OrthoDB" id="9809136at2"/>
<keyword evidence="2" id="KW-1185">Reference proteome</keyword>
<gene>
    <name evidence="1" type="ORF">FMM06_15620</name>
</gene>
<proteinExistence type="predicted"/>
<organism evidence="1 2">
    <name type="scientific">Glacieibacterium frigidum</name>
    <dbReference type="NCBI Taxonomy" id="2593303"/>
    <lineage>
        <taxon>Bacteria</taxon>
        <taxon>Pseudomonadati</taxon>
        <taxon>Pseudomonadota</taxon>
        <taxon>Alphaproteobacteria</taxon>
        <taxon>Sphingomonadales</taxon>
        <taxon>Sphingosinicellaceae</taxon>
        <taxon>Glacieibacterium</taxon>
    </lineage>
</organism>
<name>A0A552UA31_9SPHN</name>
<accession>A0A552UA31</accession>
<dbReference type="InterPro" id="IPR009964">
    <property type="entry name" value="DUF1491"/>
</dbReference>
<protein>
    <submittedName>
        <fullName evidence="1">DUF1491 family protein</fullName>
    </submittedName>
</protein>
<dbReference type="Pfam" id="PF07372">
    <property type="entry name" value="DUF1491"/>
    <property type="match status" value="1"/>
</dbReference>
<sequence length="107" mass="11591">MTPRLSARVWTSALLRRVHAGGGFAAVLHRGDDIAGSVALIHRHGRAVRALQRRLGAGGEYEWSVAATGESVDAWVAKQRGYDPDLWVIELDTPDAARFIDETIAAS</sequence>
<dbReference type="AlphaFoldDB" id="A0A552UA31"/>
<dbReference type="RefSeq" id="WP_144335244.1">
    <property type="nucleotide sequence ID" value="NZ_VJWA01000002.1"/>
</dbReference>
<dbReference type="Gene3D" id="3.40.1530.20">
    <property type="entry name" value="Protein of unknown function (DUF1491)"/>
    <property type="match status" value="1"/>
</dbReference>
<dbReference type="Proteomes" id="UP000317894">
    <property type="component" value="Unassembled WGS sequence"/>
</dbReference>
<evidence type="ECO:0000313" key="2">
    <source>
        <dbReference type="Proteomes" id="UP000317894"/>
    </source>
</evidence>
<comment type="caution">
    <text evidence="1">The sequence shown here is derived from an EMBL/GenBank/DDBJ whole genome shotgun (WGS) entry which is preliminary data.</text>
</comment>